<dbReference type="Proteomes" id="UP000663866">
    <property type="component" value="Unassembled WGS sequence"/>
</dbReference>
<dbReference type="Proteomes" id="UP000681967">
    <property type="component" value="Unassembled WGS sequence"/>
</dbReference>
<dbReference type="EMBL" id="CAJOBG010004160">
    <property type="protein sequence ID" value="CAF4098087.1"/>
    <property type="molecule type" value="Genomic_DNA"/>
</dbReference>
<dbReference type="EMBL" id="CAJOBH010004661">
    <property type="protein sequence ID" value="CAF3998139.1"/>
    <property type="molecule type" value="Genomic_DNA"/>
</dbReference>
<comment type="caution">
    <text evidence="3">The sequence shown here is derived from an EMBL/GenBank/DDBJ whole genome shotgun (WGS) entry which is preliminary data.</text>
</comment>
<protein>
    <submittedName>
        <fullName evidence="3">Uncharacterized protein</fullName>
    </submittedName>
</protein>
<name>A0A819UNY1_9BILA</name>
<proteinExistence type="predicted"/>
<keyword evidence="4" id="KW-1185">Reference proteome</keyword>
<dbReference type="Proteomes" id="UP000681720">
    <property type="component" value="Unassembled WGS sequence"/>
</dbReference>
<evidence type="ECO:0000313" key="3">
    <source>
        <dbReference type="EMBL" id="CAF4098087.1"/>
    </source>
</evidence>
<reference evidence="3" key="1">
    <citation type="submission" date="2021-02" db="EMBL/GenBank/DDBJ databases">
        <authorList>
            <person name="Nowell W R."/>
        </authorList>
    </citation>
    <scope>NUCLEOTIDE SEQUENCE</scope>
</reference>
<evidence type="ECO:0000313" key="2">
    <source>
        <dbReference type="EMBL" id="CAF3998139.1"/>
    </source>
</evidence>
<evidence type="ECO:0000313" key="4">
    <source>
        <dbReference type="Proteomes" id="UP000663866"/>
    </source>
</evidence>
<evidence type="ECO:0000313" key="1">
    <source>
        <dbReference type="EMBL" id="CAF3967595.1"/>
    </source>
</evidence>
<sequence>WQLRRASVISSINTNDAKRYYTWTRDELRKQKQVQNDLDIPLTIFMTNDPHSRILFQKQSLRQNSSSTSLRLAYTKSYELVLQHISTLEKNIQQVILLTKQLIENQATVDVGSFELHRLCHEDLSNEEQKENSPINPSNCHVSLNSVTQHQSYTISKSSYNLFPCCKTNQQKVNLPLPSLRIAVDMMLVSLIEFLYANNHFIRTELVSIQSIGDILAFHTLSYSLKDMVEATTDLAKNARRIKRIDIRTLVQAENDKDISY</sequence>
<feature type="non-terminal residue" evidence="3">
    <location>
        <position position="1"/>
    </location>
</feature>
<gene>
    <name evidence="2" type="ORF">BYL167_LOCUS13533</name>
    <name evidence="1" type="ORF">GIL414_LOCUS9975</name>
    <name evidence="3" type="ORF">OVN521_LOCUS20743</name>
</gene>
<dbReference type="EMBL" id="CAJOBJ010003499">
    <property type="protein sequence ID" value="CAF3967595.1"/>
    <property type="molecule type" value="Genomic_DNA"/>
</dbReference>
<accession>A0A819UNY1</accession>
<organism evidence="3 4">
    <name type="scientific">Rotaria magnacalcarata</name>
    <dbReference type="NCBI Taxonomy" id="392030"/>
    <lineage>
        <taxon>Eukaryota</taxon>
        <taxon>Metazoa</taxon>
        <taxon>Spiralia</taxon>
        <taxon>Gnathifera</taxon>
        <taxon>Rotifera</taxon>
        <taxon>Eurotatoria</taxon>
        <taxon>Bdelloidea</taxon>
        <taxon>Philodinida</taxon>
        <taxon>Philodinidae</taxon>
        <taxon>Rotaria</taxon>
    </lineage>
</organism>
<dbReference type="AlphaFoldDB" id="A0A819UNY1"/>